<reference evidence="2" key="1">
    <citation type="submission" date="2007-04" db="EMBL/GenBank/DDBJ databases">
        <title>Annotation of Pediculus humanus corporis strain USDA.</title>
        <authorList>
            <person name="Kirkness E."/>
            <person name="Hannick L."/>
            <person name="Hass B."/>
            <person name="Bruggner R."/>
            <person name="Lawson D."/>
            <person name="Bidwell S."/>
            <person name="Joardar V."/>
            <person name="Caler E."/>
            <person name="Walenz B."/>
            <person name="Inman J."/>
            <person name="Schobel S."/>
            <person name="Galinsky K."/>
            <person name="Amedeo P."/>
            <person name="Strausberg R."/>
        </authorList>
    </citation>
    <scope>NUCLEOTIDE SEQUENCE</scope>
    <source>
        <strain evidence="2">USDA</strain>
    </source>
</reference>
<dbReference type="KEGG" id="phu:Phum_PHUM371430"/>
<organism>
    <name type="scientific">Pediculus humanus subsp. corporis</name>
    <name type="common">Body louse</name>
    <dbReference type="NCBI Taxonomy" id="121224"/>
    <lineage>
        <taxon>Eukaryota</taxon>
        <taxon>Metazoa</taxon>
        <taxon>Ecdysozoa</taxon>
        <taxon>Arthropoda</taxon>
        <taxon>Hexapoda</taxon>
        <taxon>Insecta</taxon>
        <taxon>Pterygota</taxon>
        <taxon>Neoptera</taxon>
        <taxon>Paraneoptera</taxon>
        <taxon>Psocodea</taxon>
        <taxon>Troctomorpha</taxon>
        <taxon>Phthiraptera</taxon>
        <taxon>Anoplura</taxon>
        <taxon>Pediculidae</taxon>
        <taxon>Pediculus</taxon>
    </lineage>
</organism>
<accession>E0VQ51</accession>
<dbReference type="HOGENOM" id="CLU_722211_0_0_1"/>
<reference evidence="2" key="2">
    <citation type="submission" date="2007-04" db="EMBL/GenBank/DDBJ databases">
        <title>The genome of the human body louse.</title>
        <authorList>
            <consortium name="The Human Body Louse Genome Consortium"/>
            <person name="Kirkness E."/>
            <person name="Walenz B."/>
            <person name="Hass B."/>
            <person name="Bruggner R."/>
            <person name="Strausberg R."/>
        </authorList>
    </citation>
    <scope>NUCLEOTIDE SEQUENCE</scope>
    <source>
        <strain evidence="2">USDA</strain>
    </source>
</reference>
<dbReference type="AlphaFoldDB" id="E0VQ51"/>
<dbReference type="CTD" id="8233625"/>
<dbReference type="Proteomes" id="UP000009046">
    <property type="component" value="Unassembled WGS sequence"/>
</dbReference>
<reference evidence="3" key="3">
    <citation type="submission" date="2020-05" db="UniProtKB">
        <authorList>
            <consortium name="EnsemblMetazoa"/>
        </authorList>
    </citation>
    <scope>IDENTIFICATION</scope>
    <source>
        <strain evidence="3">USDA</strain>
    </source>
</reference>
<sequence length="383" mass="44328">MKLVVFSPLTNPSILDDPLQTLEYKEIKIFTGNLTREKIRILNSKKFFILFNGKSSKITPRLRLEYQRCGNSYEINNPSTEKPVKKETVYQIYLKGKNLNDYSNDTFALKVKEGIKETAKNYCIKNNIKFNGSIPVYENILEKKKKFYFFHRNESVNFHHVSLCPFEWPDQDICAFIEHSVYVSGEKDVKEVADAEYELTSEHLEDMWKNWKFPELEELGITVVAFIYVFKLPELSEVILWWAVIIGVAVGLSLIALFLFWKIEKGISELFLLTFRKLSVKAVLPKIVKTKNKSKTKVSKRQKVPSFMLTAGTGSEKNFKSEEFTLKFCNIDNLLNNKSDVNQVSSESPIKIFFCIHIGGFFFGTNKAFEDDDDDDIQETTVN</sequence>
<protein>
    <submittedName>
        <fullName evidence="2 3">Uncharacterized protein</fullName>
    </submittedName>
</protein>
<name>E0VQ51_PEDHC</name>
<dbReference type="GeneID" id="8233625"/>
<keyword evidence="4" id="KW-1185">Reference proteome</keyword>
<evidence type="ECO:0000256" key="1">
    <source>
        <dbReference type="SAM" id="Phobius"/>
    </source>
</evidence>
<dbReference type="EnsemblMetazoa" id="PHUM371430-RA">
    <property type="protein sequence ID" value="PHUM371430-PA"/>
    <property type="gene ID" value="PHUM371430"/>
</dbReference>
<evidence type="ECO:0000313" key="3">
    <source>
        <dbReference type="EnsemblMetazoa" id="PHUM371430-PA"/>
    </source>
</evidence>
<keyword evidence="1" id="KW-1133">Transmembrane helix</keyword>
<keyword evidence="1" id="KW-0472">Membrane</keyword>
<feature type="transmembrane region" description="Helical" evidence="1">
    <location>
        <begin position="239"/>
        <end position="261"/>
    </location>
</feature>
<dbReference type="RefSeq" id="XP_002428245.1">
    <property type="nucleotide sequence ID" value="XM_002428200.1"/>
</dbReference>
<proteinExistence type="predicted"/>
<evidence type="ECO:0000313" key="2">
    <source>
        <dbReference type="EMBL" id="EEB15507.1"/>
    </source>
</evidence>
<dbReference type="EMBL" id="AAZO01004328">
    <property type="status" value="NOT_ANNOTATED_CDS"/>
    <property type="molecule type" value="Genomic_DNA"/>
</dbReference>
<dbReference type="VEuPathDB" id="VectorBase:PHUM371430"/>
<dbReference type="EMBL" id="DS235389">
    <property type="protein sequence ID" value="EEB15507.1"/>
    <property type="molecule type" value="Genomic_DNA"/>
</dbReference>
<dbReference type="InParanoid" id="E0VQ51"/>
<gene>
    <name evidence="3" type="primary">8233625</name>
    <name evidence="2" type="ORF">Phum_PHUM371430</name>
</gene>
<keyword evidence="1" id="KW-0812">Transmembrane</keyword>
<evidence type="ECO:0000313" key="4">
    <source>
        <dbReference type="Proteomes" id="UP000009046"/>
    </source>
</evidence>